<dbReference type="Proteomes" id="UP000494255">
    <property type="component" value="Unassembled WGS sequence"/>
</dbReference>
<evidence type="ECO:0000313" key="3">
    <source>
        <dbReference type="Proteomes" id="UP000494255"/>
    </source>
</evidence>
<proteinExistence type="predicted"/>
<protein>
    <submittedName>
        <fullName evidence="2">Uncharacterized protein</fullName>
    </submittedName>
</protein>
<accession>A0A6J5CTR3</accession>
<keyword evidence="1" id="KW-0472">Membrane</keyword>
<name>A0A6J5CTR3_9BURK</name>
<gene>
    <name evidence="2" type="ORF">LMG24238_07190</name>
</gene>
<reference evidence="2 3" key="1">
    <citation type="submission" date="2020-04" db="EMBL/GenBank/DDBJ databases">
        <authorList>
            <person name="De Canck E."/>
        </authorList>
    </citation>
    <scope>NUCLEOTIDE SEQUENCE [LARGE SCALE GENOMIC DNA]</scope>
    <source>
        <strain evidence="2 3">LMG 24238</strain>
    </source>
</reference>
<keyword evidence="3" id="KW-1185">Reference proteome</keyword>
<feature type="transmembrane region" description="Helical" evidence="1">
    <location>
        <begin position="12"/>
        <end position="30"/>
    </location>
</feature>
<dbReference type="AlphaFoldDB" id="A0A6J5CTR3"/>
<evidence type="ECO:0000313" key="2">
    <source>
        <dbReference type="EMBL" id="CAB3743999.1"/>
    </source>
</evidence>
<dbReference type="EMBL" id="CADIKC010000017">
    <property type="protein sequence ID" value="CAB3743999.1"/>
    <property type="molecule type" value="Genomic_DNA"/>
</dbReference>
<keyword evidence="1" id="KW-0812">Transmembrane</keyword>
<keyword evidence="1" id="KW-1133">Transmembrane helix</keyword>
<organism evidence="2 3">
    <name type="scientific">Paraburkholderia sediminicola</name>
    <dbReference type="NCBI Taxonomy" id="458836"/>
    <lineage>
        <taxon>Bacteria</taxon>
        <taxon>Pseudomonadati</taxon>
        <taxon>Pseudomonadota</taxon>
        <taxon>Betaproteobacteria</taxon>
        <taxon>Burkholderiales</taxon>
        <taxon>Burkholderiaceae</taxon>
        <taxon>Paraburkholderia</taxon>
    </lineage>
</organism>
<sequence>MIRLFRTIARWWLIAAVVATIGAMVSIKLFY</sequence>
<evidence type="ECO:0000256" key="1">
    <source>
        <dbReference type="SAM" id="Phobius"/>
    </source>
</evidence>